<dbReference type="PANTHER" id="PTHR21461">
    <property type="entry name" value="GLYCOSYLTRANSFERASE FAMILY 92 PROTEIN"/>
    <property type="match status" value="1"/>
</dbReference>
<protein>
    <submittedName>
        <fullName evidence="4">Glycosyl transferase, family 2</fullName>
    </submittedName>
</protein>
<keyword evidence="3" id="KW-1133">Transmembrane helix</keyword>
<evidence type="ECO:0000256" key="2">
    <source>
        <dbReference type="ARBA" id="ARBA00022692"/>
    </source>
</evidence>
<evidence type="ECO:0000313" key="5">
    <source>
        <dbReference type="Proteomes" id="UP000034543"/>
    </source>
</evidence>
<name>A0A0G1CDH6_9BACT</name>
<evidence type="ECO:0000313" key="4">
    <source>
        <dbReference type="EMBL" id="KKS83715.1"/>
    </source>
</evidence>
<dbReference type="EMBL" id="LCFB01000033">
    <property type="protein sequence ID" value="KKS83715.1"/>
    <property type="molecule type" value="Genomic_DNA"/>
</dbReference>
<gene>
    <name evidence="4" type="ORF">UV59_C0033G0013</name>
</gene>
<dbReference type="SUPFAM" id="SSF53448">
    <property type="entry name" value="Nucleotide-diphospho-sugar transferases"/>
    <property type="match status" value="1"/>
</dbReference>
<comment type="caution">
    <text evidence="4">The sequence shown here is derived from an EMBL/GenBank/DDBJ whole genome shotgun (WGS) entry which is preliminary data.</text>
</comment>
<dbReference type="InterPro" id="IPR029044">
    <property type="entry name" value="Nucleotide-diphossugar_trans"/>
</dbReference>
<dbReference type="GO" id="GO:0016020">
    <property type="term" value="C:membrane"/>
    <property type="evidence" value="ECO:0007669"/>
    <property type="project" value="UniProtKB-SubCell"/>
</dbReference>
<dbReference type="PANTHER" id="PTHR21461:SF69">
    <property type="entry name" value="GLYCOSYLTRANSFERASE FAMILY 92 PROTEIN"/>
    <property type="match status" value="1"/>
</dbReference>
<evidence type="ECO:0000256" key="3">
    <source>
        <dbReference type="ARBA" id="ARBA00022989"/>
    </source>
</evidence>
<dbReference type="GO" id="GO:0005737">
    <property type="term" value="C:cytoplasm"/>
    <property type="evidence" value="ECO:0007669"/>
    <property type="project" value="TreeGrafter"/>
</dbReference>
<reference evidence="4 5" key="1">
    <citation type="journal article" date="2015" name="Nature">
        <title>rRNA introns, odd ribosomes, and small enigmatic genomes across a large radiation of phyla.</title>
        <authorList>
            <person name="Brown C.T."/>
            <person name="Hug L.A."/>
            <person name="Thomas B.C."/>
            <person name="Sharon I."/>
            <person name="Castelle C.J."/>
            <person name="Singh A."/>
            <person name="Wilkins M.J."/>
            <person name="Williams K.H."/>
            <person name="Banfield J.F."/>
        </authorList>
    </citation>
    <scope>NUCLEOTIDE SEQUENCE [LARGE SCALE GENOMIC DNA]</scope>
</reference>
<sequence>MKLGITTIQRDRAPWIKEWIALHYLVGFRKFYFFAHSCRDDSVKIITNLKKHFDIRLITLDIDGPQRKCYQFSCENFLSEVDWMAFIDGDEYLFPTVDDSMTTALTPYADKQISALGVYWKVFGSNGYIQEPSGLLIENYRRRAPDNYSNNRHIKSIVRGRQGASVNIGGDAHLFKTHLGTVDENLRPITSGWTNYEPTYDKFRINHYICQSRSYFTNNRKKNLDVDDGTVKTEAWAKAWWKEHDRNDVLDNSMEKFIKPVKKMLDSI</sequence>
<dbReference type="GO" id="GO:0016757">
    <property type="term" value="F:glycosyltransferase activity"/>
    <property type="evidence" value="ECO:0007669"/>
    <property type="project" value="TreeGrafter"/>
</dbReference>
<proteinExistence type="predicted"/>
<keyword evidence="2" id="KW-0812">Transmembrane</keyword>
<keyword evidence="4" id="KW-0808">Transferase</keyword>
<dbReference type="Proteomes" id="UP000034543">
    <property type="component" value="Unassembled WGS sequence"/>
</dbReference>
<keyword evidence="3" id="KW-0472">Membrane</keyword>
<organism evidence="4 5">
    <name type="scientific">Candidatus Gottesmanbacteria bacterium GW2011_GWA1_43_11</name>
    <dbReference type="NCBI Taxonomy" id="1618436"/>
    <lineage>
        <taxon>Bacteria</taxon>
        <taxon>Candidatus Gottesmaniibacteriota</taxon>
    </lineage>
</organism>
<accession>A0A0G1CDH6</accession>
<comment type="subcellular location">
    <subcellularLocation>
        <location evidence="1">Membrane</location>
        <topology evidence="1">Single-pass membrane protein</topology>
    </subcellularLocation>
</comment>
<dbReference type="AlphaFoldDB" id="A0A0G1CDH6"/>
<dbReference type="Pfam" id="PF13704">
    <property type="entry name" value="Glyco_tranf_2_4"/>
    <property type="match status" value="1"/>
</dbReference>
<dbReference type="STRING" id="1618436.UV59_C0033G0013"/>
<evidence type="ECO:0000256" key="1">
    <source>
        <dbReference type="ARBA" id="ARBA00004167"/>
    </source>
</evidence>